<dbReference type="AlphaFoldDB" id="A0A0R2GBA4"/>
<feature type="transmembrane region" description="Helical" evidence="1">
    <location>
        <begin position="55"/>
        <end position="75"/>
    </location>
</feature>
<dbReference type="STRING" id="81857.IV38_GL000239"/>
<evidence type="ECO:0000313" key="3">
    <source>
        <dbReference type="EMBL" id="KRN34116.1"/>
    </source>
</evidence>
<comment type="caution">
    <text evidence="3">The sequence shown here is derived from an EMBL/GenBank/DDBJ whole genome shotgun (WGS) entry which is preliminary data.</text>
</comment>
<feature type="transmembrane region" description="Helical" evidence="1">
    <location>
        <begin position="95"/>
        <end position="114"/>
    </location>
</feature>
<proteinExistence type="predicted"/>
<dbReference type="InterPro" id="IPR024515">
    <property type="entry name" value="DUF3397"/>
</dbReference>
<evidence type="ECO:0000256" key="1">
    <source>
        <dbReference type="SAM" id="Phobius"/>
    </source>
</evidence>
<dbReference type="PATRIC" id="fig|81857.3.peg.245"/>
<dbReference type="Pfam" id="PF11877">
    <property type="entry name" value="DUF3397"/>
    <property type="match status" value="1"/>
</dbReference>
<keyword evidence="1" id="KW-1133">Transmembrane helix</keyword>
<evidence type="ECO:0000313" key="2">
    <source>
        <dbReference type="EMBL" id="KRN29355.1"/>
    </source>
</evidence>
<accession>A0A0R2GBA4</accession>
<dbReference type="RefSeq" id="WP_057768709.1">
    <property type="nucleotide sequence ID" value="NZ_JQAT01000001.1"/>
</dbReference>
<reference evidence="4 5" key="1">
    <citation type="journal article" date="2015" name="Genome Announc.">
        <title>Expanding the biotechnology potential of lactobacilli through comparative genomics of 213 strains and associated genera.</title>
        <authorList>
            <person name="Sun Z."/>
            <person name="Harris H.M."/>
            <person name="McCann A."/>
            <person name="Guo C."/>
            <person name="Argimon S."/>
            <person name="Zhang W."/>
            <person name="Yang X."/>
            <person name="Jeffery I.B."/>
            <person name="Cooney J.C."/>
            <person name="Kagawa T.F."/>
            <person name="Liu W."/>
            <person name="Song Y."/>
            <person name="Salvetti E."/>
            <person name="Wrobel A."/>
            <person name="Rasinkangas P."/>
            <person name="Parkhill J."/>
            <person name="Rea M.C."/>
            <person name="O'Sullivan O."/>
            <person name="Ritari J."/>
            <person name="Douillard F.P."/>
            <person name="Paul Ross R."/>
            <person name="Yang R."/>
            <person name="Briner A.E."/>
            <person name="Felis G.E."/>
            <person name="de Vos W.M."/>
            <person name="Barrangou R."/>
            <person name="Klaenhammer T.R."/>
            <person name="Caufield P.W."/>
            <person name="Cui Y."/>
            <person name="Zhang H."/>
            <person name="O'Toole P.W."/>
        </authorList>
    </citation>
    <scope>NUCLEOTIDE SEQUENCE [LARGE SCALE GENOMIC DNA]</scope>
    <source>
        <strain evidence="2 5">ATCC BAA-66</strain>
        <strain evidence="3 4">DSM 13344</strain>
    </source>
</reference>
<dbReference type="EMBL" id="JQAT01000001">
    <property type="protein sequence ID" value="KRN29355.1"/>
    <property type="molecule type" value="Genomic_DNA"/>
</dbReference>
<dbReference type="EMBL" id="JQAZ01000001">
    <property type="protein sequence ID" value="KRN34116.1"/>
    <property type="molecule type" value="Genomic_DNA"/>
</dbReference>
<keyword evidence="1" id="KW-0812">Transmembrane</keyword>
<name>A0A0R2GBA4_9LACO</name>
<organism evidence="3 4">
    <name type="scientific">Lactobacillus selangorensis</name>
    <dbReference type="NCBI Taxonomy" id="81857"/>
    <lineage>
        <taxon>Bacteria</taxon>
        <taxon>Bacillati</taxon>
        <taxon>Bacillota</taxon>
        <taxon>Bacilli</taxon>
        <taxon>Lactobacillales</taxon>
        <taxon>Lactobacillaceae</taxon>
        <taxon>Lactobacillus</taxon>
    </lineage>
</organism>
<sequence>MWLNWSVAVLIAGLLLGLFCHRITRKRTRPVAVADVWLPFLWVSGWLASEARFGGMAVAYLAIVIVIFAIIWTLYRGLREGELLIWPFLHQLWRFAFALTVLWLLILVIVLTFIK</sequence>
<protein>
    <submittedName>
        <fullName evidence="3">Uncharacterized protein</fullName>
    </submittedName>
</protein>
<dbReference type="Proteomes" id="UP000051645">
    <property type="component" value="Unassembled WGS sequence"/>
</dbReference>
<evidence type="ECO:0000313" key="4">
    <source>
        <dbReference type="Proteomes" id="UP000051645"/>
    </source>
</evidence>
<gene>
    <name evidence="2" type="ORF">IV38_GL000239</name>
    <name evidence="3" type="ORF">IV40_GL000430</name>
</gene>
<keyword evidence="4" id="KW-1185">Reference proteome</keyword>
<dbReference type="Proteomes" id="UP000051751">
    <property type="component" value="Unassembled WGS sequence"/>
</dbReference>
<keyword evidence="1" id="KW-0472">Membrane</keyword>
<evidence type="ECO:0000313" key="5">
    <source>
        <dbReference type="Proteomes" id="UP000051751"/>
    </source>
</evidence>